<keyword evidence="2" id="KW-0472">Membrane</keyword>
<dbReference type="EMBL" id="JAULSN010000006">
    <property type="protein sequence ID" value="KAK3369525.1"/>
    <property type="molecule type" value="Genomic_DNA"/>
</dbReference>
<dbReference type="Proteomes" id="UP001287356">
    <property type="component" value="Unassembled WGS sequence"/>
</dbReference>
<feature type="region of interest" description="Disordered" evidence="1">
    <location>
        <begin position="117"/>
        <end position="165"/>
    </location>
</feature>
<protein>
    <submittedName>
        <fullName evidence="3">Uncharacterized protein</fullName>
    </submittedName>
</protein>
<sequence>MSPQISFSADELLVDAINGVFEGFEKLAQALEKLAQALDKGFETLAGLNWTTIVLAVVGIVGLVIAVRGWRTCLFGHMEEGGRRSGGLLRLLLGWLRRLVGWVTGFLATQDGADTANAGRRPAVERGRERDERPADTVMSGARDGGGRTGTEAGESTGPDSGNSI</sequence>
<keyword evidence="2" id="KW-1133">Transmembrane helix</keyword>
<name>A0AAE0N445_9PEZI</name>
<organism evidence="3 4">
    <name type="scientific">Lasiosphaeria ovina</name>
    <dbReference type="NCBI Taxonomy" id="92902"/>
    <lineage>
        <taxon>Eukaryota</taxon>
        <taxon>Fungi</taxon>
        <taxon>Dikarya</taxon>
        <taxon>Ascomycota</taxon>
        <taxon>Pezizomycotina</taxon>
        <taxon>Sordariomycetes</taxon>
        <taxon>Sordariomycetidae</taxon>
        <taxon>Sordariales</taxon>
        <taxon>Lasiosphaeriaceae</taxon>
        <taxon>Lasiosphaeria</taxon>
    </lineage>
</organism>
<reference evidence="3" key="1">
    <citation type="journal article" date="2023" name="Mol. Phylogenet. Evol.">
        <title>Genome-scale phylogeny and comparative genomics of the fungal order Sordariales.</title>
        <authorList>
            <person name="Hensen N."/>
            <person name="Bonometti L."/>
            <person name="Westerberg I."/>
            <person name="Brannstrom I.O."/>
            <person name="Guillou S."/>
            <person name="Cros-Aarteil S."/>
            <person name="Calhoun S."/>
            <person name="Haridas S."/>
            <person name="Kuo A."/>
            <person name="Mondo S."/>
            <person name="Pangilinan J."/>
            <person name="Riley R."/>
            <person name="LaButti K."/>
            <person name="Andreopoulos B."/>
            <person name="Lipzen A."/>
            <person name="Chen C."/>
            <person name="Yan M."/>
            <person name="Daum C."/>
            <person name="Ng V."/>
            <person name="Clum A."/>
            <person name="Steindorff A."/>
            <person name="Ohm R.A."/>
            <person name="Martin F."/>
            <person name="Silar P."/>
            <person name="Natvig D.O."/>
            <person name="Lalanne C."/>
            <person name="Gautier V."/>
            <person name="Ament-Velasquez S.L."/>
            <person name="Kruys A."/>
            <person name="Hutchinson M.I."/>
            <person name="Powell A.J."/>
            <person name="Barry K."/>
            <person name="Miller A.N."/>
            <person name="Grigoriev I.V."/>
            <person name="Debuchy R."/>
            <person name="Gladieux P."/>
            <person name="Hiltunen Thoren M."/>
            <person name="Johannesson H."/>
        </authorList>
    </citation>
    <scope>NUCLEOTIDE SEQUENCE</scope>
    <source>
        <strain evidence="3">CBS 958.72</strain>
    </source>
</reference>
<evidence type="ECO:0000256" key="1">
    <source>
        <dbReference type="SAM" id="MobiDB-lite"/>
    </source>
</evidence>
<dbReference type="AlphaFoldDB" id="A0AAE0N445"/>
<keyword evidence="4" id="KW-1185">Reference proteome</keyword>
<keyword evidence="2" id="KW-0812">Transmembrane</keyword>
<feature type="transmembrane region" description="Helical" evidence="2">
    <location>
        <begin position="48"/>
        <end position="67"/>
    </location>
</feature>
<evidence type="ECO:0000256" key="2">
    <source>
        <dbReference type="SAM" id="Phobius"/>
    </source>
</evidence>
<reference evidence="3" key="2">
    <citation type="submission" date="2023-06" db="EMBL/GenBank/DDBJ databases">
        <authorList>
            <consortium name="Lawrence Berkeley National Laboratory"/>
            <person name="Haridas S."/>
            <person name="Hensen N."/>
            <person name="Bonometti L."/>
            <person name="Westerberg I."/>
            <person name="Brannstrom I.O."/>
            <person name="Guillou S."/>
            <person name="Cros-Aarteil S."/>
            <person name="Calhoun S."/>
            <person name="Kuo A."/>
            <person name="Mondo S."/>
            <person name="Pangilinan J."/>
            <person name="Riley R."/>
            <person name="Labutti K."/>
            <person name="Andreopoulos B."/>
            <person name="Lipzen A."/>
            <person name="Chen C."/>
            <person name="Yanf M."/>
            <person name="Daum C."/>
            <person name="Ng V."/>
            <person name="Clum A."/>
            <person name="Steindorff A."/>
            <person name="Ohm R."/>
            <person name="Martin F."/>
            <person name="Silar P."/>
            <person name="Natvig D."/>
            <person name="Lalanne C."/>
            <person name="Gautier V."/>
            <person name="Ament-Velasquez S.L."/>
            <person name="Kruys A."/>
            <person name="Hutchinson M.I."/>
            <person name="Powell A.J."/>
            <person name="Barry K."/>
            <person name="Miller A.N."/>
            <person name="Grigoriev I.V."/>
            <person name="Debuchy R."/>
            <person name="Gladieux P."/>
            <person name="Thoren M.H."/>
            <person name="Johannesson H."/>
        </authorList>
    </citation>
    <scope>NUCLEOTIDE SEQUENCE</scope>
    <source>
        <strain evidence="3">CBS 958.72</strain>
    </source>
</reference>
<evidence type="ECO:0000313" key="3">
    <source>
        <dbReference type="EMBL" id="KAK3369525.1"/>
    </source>
</evidence>
<proteinExistence type="predicted"/>
<comment type="caution">
    <text evidence="3">The sequence shown here is derived from an EMBL/GenBank/DDBJ whole genome shotgun (WGS) entry which is preliminary data.</text>
</comment>
<evidence type="ECO:0000313" key="4">
    <source>
        <dbReference type="Proteomes" id="UP001287356"/>
    </source>
</evidence>
<feature type="compositionally biased region" description="Basic and acidic residues" evidence="1">
    <location>
        <begin position="122"/>
        <end position="135"/>
    </location>
</feature>
<gene>
    <name evidence="3" type="ORF">B0T24DRAFT_668962</name>
</gene>
<accession>A0AAE0N445</accession>